<proteinExistence type="predicted"/>
<comment type="caution">
    <text evidence="1">The sequence shown here is derived from an EMBL/GenBank/DDBJ whole genome shotgun (WGS) entry which is preliminary data.</text>
</comment>
<gene>
    <name evidence="1" type="ORF">Amon02_001154000</name>
</gene>
<reference evidence="1" key="1">
    <citation type="submission" date="2023-04" db="EMBL/GenBank/DDBJ databases">
        <title>Ambrosiozyma monospora NBRC 10751.</title>
        <authorList>
            <person name="Ichikawa N."/>
            <person name="Sato H."/>
            <person name="Tonouchi N."/>
        </authorList>
    </citation>
    <scope>NUCLEOTIDE SEQUENCE</scope>
    <source>
        <strain evidence="1">NBRC 10751</strain>
    </source>
</reference>
<evidence type="ECO:0000313" key="2">
    <source>
        <dbReference type="Proteomes" id="UP001165064"/>
    </source>
</evidence>
<dbReference type="EMBL" id="BSXS01012616">
    <property type="protein sequence ID" value="GMF02689.1"/>
    <property type="molecule type" value="Genomic_DNA"/>
</dbReference>
<accession>A0ACB5U676</accession>
<keyword evidence="2" id="KW-1185">Reference proteome</keyword>
<name>A0ACB5U676_AMBMO</name>
<sequence>MNVVPLPRAIDTSPTPASGGLMQSSAALNNTNTNMANDSQNQRSTGSGSANGYLDYTNLLGFFGNDDTSMMGGNAGFGSGETGNINDTGGRNAGGSLSNSGDYPNSMGLVSGDTTGDGSESLLHSVLSIPPTYQFDFDGFGGGYGNGGYL</sequence>
<evidence type="ECO:0000313" key="1">
    <source>
        <dbReference type="EMBL" id="GMF02689.1"/>
    </source>
</evidence>
<dbReference type="Proteomes" id="UP001165064">
    <property type="component" value="Unassembled WGS sequence"/>
</dbReference>
<protein>
    <submittedName>
        <fullName evidence="1">Unnamed protein product</fullName>
    </submittedName>
</protein>
<organism evidence="1 2">
    <name type="scientific">Ambrosiozyma monospora</name>
    <name type="common">Yeast</name>
    <name type="synonym">Endomycopsis monosporus</name>
    <dbReference type="NCBI Taxonomy" id="43982"/>
    <lineage>
        <taxon>Eukaryota</taxon>
        <taxon>Fungi</taxon>
        <taxon>Dikarya</taxon>
        <taxon>Ascomycota</taxon>
        <taxon>Saccharomycotina</taxon>
        <taxon>Pichiomycetes</taxon>
        <taxon>Pichiales</taxon>
        <taxon>Pichiaceae</taxon>
        <taxon>Ambrosiozyma</taxon>
    </lineage>
</organism>